<comment type="caution">
    <text evidence="2">The sequence shown here is derived from an EMBL/GenBank/DDBJ whole genome shotgun (WGS) entry which is preliminary data.</text>
</comment>
<dbReference type="InterPro" id="IPR025608">
    <property type="entry name" value="TcpE"/>
</dbReference>
<name>A0ABN0RGY1_9LIST</name>
<accession>A0ABN0RGY1</accession>
<protein>
    <recommendedName>
        <fullName evidence="4">Conjugal transfer protein</fullName>
    </recommendedName>
</protein>
<dbReference type="EMBL" id="AODF01000007">
    <property type="protein sequence ID" value="EUJ33144.1"/>
    <property type="molecule type" value="Genomic_DNA"/>
</dbReference>
<evidence type="ECO:0000313" key="3">
    <source>
        <dbReference type="Proteomes" id="UP000019249"/>
    </source>
</evidence>
<feature type="transmembrane region" description="Helical" evidence="1">
    <location>
        <begin position="34"/>
        <end position="54"/>
    </location>
</feature>
<evidence type="ECO:0000256" key="1">
    <source>
        <dbReference type="SAM" id="Phobius"/>
    </source>
</evidence>
<keyword evidence="1" id="KW-1133">Transmembrane helix</keyword>
<keyword evidence="1" id="KW-0812">Transmembrane</keyword>
<keyword evidence="1" id="KW-0472">Membrane</keyword>
<organism evidence="2 3">
    <name type="scientific">Listeria floridensis FSL S10-1187</name>
    <dbReference type="NCBI Taxonomy" id="1265817"/>
    <lineage>
        <taxon>Bacteria</taxon>
        <taxon>Bacillati</taxon>
        <taxon>Bacillota</taxon>
        <taxon>Bacilli</taxon>
        <taxon>Bacillales</taxon>
        <taxon>Listeriaceae</taxon>
        <taxon>Listeria</taxon>
    </lineage>
</organism>
<proteinExistence type="predicted"/>
<reference evidence="2 3" key="1">
    <citation type="journal article" date="2014" name="Int. J. Syst. Evol. Microbiol.">
        <title>Listeria floridensis sp. nov., Listeria aquatica sp. nov., Listeria cornellensis sp. nov., Listeria riparia sp. nov. and Listeria grandensis sp. nov., from agricultural and natural environments.</title>
        <authorList>
            <person name="den Bakker H.C."/>
            <person name="Warchocki S."/>
            <person name="Wright E.M."/>
            <person name="Allred A.F."/>
            <person name="Ahlstrom C."/>
            <person name="Manuel C.S."/>
            <person name="Stasiewicz M.J."/>
            <person name="Burrell A."/>
            <person name="Roof S."/>
            <person name="Strawn L."/>
            <person name="Fortes E.D."/>
            <person name="Nightingale K.K."/>
            <person name="Kephart D."/>
            <person name="Wiedmann M."/>
        </authorList>
    </citation>
    <scope>NUCLEOTIDE SEQUENCE [LARGE SCALE GENOMIC DNA]</scope>
    <source>
        <strain evidence="2 3">FSL S10-1187</strain>
    </source>
</reference>
<sequence>MRKEAYNYKRAFNHPVVIRKLTDHLTLPFGGVRLARAVIFMAVLAILWLFRAVVFSLGSLIPGLSLVLFLGIPFLISGWLLKINPDGKKLHYFLWDYLTYQWTIKQGKKRISNDAMIRYMDKKVSFEPFYYRTRKRKGEDEQ</sequence>
<evidence type="ECO:0000313" key="2">
    <source>
        <dbReference type="EMBL" id="EUJ33144.1"/>
    </source>
</evidence>
<dbReference type="Pfam" id="PF12648">
    <property type="entry name" value="TcpE"/>
    <property type="match status" value="1"/>
</dbReference>
<evidence type="ECO:0008006" key="4">
    <source>
        <dbReference type="Google" id="ProtNLM"/>
    </source>
</evidence>
<dbReference type="RefSeq" id="WP_149022961.1">
    <property type="nucleotide sequence ID" value="NZ_AODF01000007.1"/>
</dbReference>
<keyword evidence="3" id="KW-1185">Reference proteome</keyword>
<feature type="transmembrane region" description="Helical" evidence="1">
    <location>
        <begin position="60"/>
        <end position="81"/>
    </location>
</feature>
<dbReference type="Proteomes" id="UP000019249">
    <property type="component" value="Unassembled WGS sequence"/>
</dbReference>
<gene>
    <name evidence="2" type="ORF">MFLO_04355</name>
</gene>